<keyword evidence="2" id="KW-0812">Transmembrane</keyword>
<keyword evidence="2" id="KW-1133">Transmembrane helix</keyword>
<dbReference type="RefSeq" id="XP_019014922.1">
    <property type="nucleotide sequence ID" value="XM_019152784.1"/>
</dbReference>
<protein>
    <recommendedName>
        <fullName evidence="6">Transmembrane protein</fullName>
    </recommendedName>
</protein>
<dbReference type="EMBL" id="CP144519">
    <property type="protein sequence ID" value="WWC66414.1"/>
    <property type="molecule type" value="Genomic_DNA"/>
</dbReference>
<reference evidence="3" key="3">
    <citation type="submission" date="2016-07" db="EMBL/GenBank/DDBJ databases">
        <title>Evolution of pathogenesis and genome organization in the Tremellales.</title>
        <authorList>
            <person name="Cuomo C."/>
            <person name="Litvintseva A."/>
            <person name="Heitman J."/>
            <person name="Chen Y."/>
            <person name="Sun S."/>
            <person name="Springer D."/>
            <person name="Dromer F."/>
            <person name="Young S."/>
            <person name="Zeng Q."/>
            <person name="Chapman S."/>
            <person name="Gujja S."/>
            <person name="Saif S."/>
            <person name="Birren B."/>
        </authorList>
    </citation>
    <scope>NUCLEOTIDE SEQUENCE</scope>
    <source>
        <strain evidence="3">CBS 10737</strain>
    </source>
</reference>
<reference evidence="3" key="1">
    <citation type="submission" date="2013-07" db="EMBL/GenBank/DDBJ databases">
        <title>The Genome Sequence of Cryptococcus pinus CBS10737.</title>
        <authorList>
            <consortium name="The Broad Institute Genome Sequencing Platform"/>
            <person name="Cuomo C."/>
            <person name="Litvintseva A."/>
            <person name="Chen Y."/>
            <person name="Heitman J."/>
            <person name="Sun S."/>
            <person name="Springer D."/>
            <person name="Dromer F."/>
            <person name="Young S.K."/>
            <person name="Zeng Q."/>
            <person name="Gargeya S."/>
            <person name="Fitzgerald M."/>
            <person name="Abouelleil A."/>
            <person name="Alvarado L."/>
            <person name="Berlin A.M."/>
            <person name="Chapman S.B."/>
            <person name="Dewar J."/>
            <person name="Goldberg J."/>
            <person name="Griggs A."/>
            <person name="Gujja S."/>
            <person name="Hansen M."/>
            <person name="Howarth C."/>
            <person name="Imamovic A."/>
            <person name="Larimer J."/>
            <person name="McCowan C."/>
            <person name="Murphy C."/>
            <person name="Pearson M."/>
            <person name="Priest M."/>
            <person name="Roberts A."/>
            <person name="Saif S."/>
            <person name="Shea T."/>
            <person name="Sykes S."/>
            <person name="Wortman J."/>
            <person name="Nusbaum C."/>
            <person name="Birren B."/>
        </authorList>
    </citation>
    <scope>NUCLEOTIDE SEQUENCE [LARGE SCALE GENOMIC DNA]</scope>
    <source>
        <strain evidence="3">CBS 10737</strain>
    </source>
</reference>
<reference evidence="4" key="2">
    <citation type="submission" date="2013-07" db="EMBL/GenBank/DDBJ databases">
        <authorList>
            <consortium name="The Broad Institute Genome Sequencing Platform"/>
            <person name="Cuomo C."/>
            <person name="Litvintseva A."/>
            <person name="Chen Y."/>
            <person name="Heitman J."/>
            <person name="Sun S."/>
            <person name="Springer D."/>
            <person name="Dromer F."/>
            <person name="Young S.K."/>
            <person name="Zeng Q."/>
            <person name="Gargeya S."/>
            <person name="Fitzgerald M."/>
            <person name="Abouelleil A."/>
            <person name="Alvarado L."/>
            <person name="Berlin A.M."/>
            <person name="Chapman S.B."/>
            <person name="Dewar J."/>
            <person name="Goldberg J."/>
            <person name="Griggs A."/>
            <person name="Gujja S."/>
            <person name="Hansen M."/>
            <person name="Howarth C."/>
            <person name="Imamovic A."/>
            <person name="Larimer J."/>
            <person name="McCowan C."/>
            <person name="Murphy C."/>
            <person name="Pearson M."/>
            <person name="Priest M."/>
            <person name="Roberts A."/>
            <person name="Saif S."/>
            <person name="Shea T."/>
            <person name="Sykes S."/>
            <person name="Wortman J."/>
            <person name="Nusbaum C."/>
            <person name="Birren B."/>
        </authorList>
    </citation>
    <scope>NUCLEOTIDE SEQUENCE</scope>
    <source>
        <strain evidence="4">CBS 10737</strain>
    </source>
</reference>
<dbReference type="Proteomes" id="UP000094020">
    <property type="component" value="Chromosome 1"/>
</dbReference>
<dbReference type="GeneID" id="30169378"/>
<gene>
    <name evidence="3" type="ORF">I206_01009</name>
    <name evidence="4" type="ORF">I206_100316</name>
</gene>
<evidence type="ECO:0000256" key="1">
    <source>
        <dbReference type="SAM" id="MobiDB-lite"/>
    </source>
</evidence>
<proteinExistence type="predicted"/>
<sequence length="138" mass="15710">MAHFLAPSPLETTPSSSPSSSKSKLFPNILEDEPERYDESLFIGSNRRLNQRRKKKLNGNIGGELVESMKRGFTVRESNKKESRLKVLVSIAGILFLILSTIWILRLKKRIKSKEGGYEILWNLLFHSKPSSSHVTEL</sequence>
<reference evidence="4" key="4">
    <citation type="submission" date="2024-02" db="EMBL/GenBank/DDBJ databases">
        <title>Comparative genomics of Cryptococcus and Kwoniella reveals pathogenesis evolution and contrasting modes of karyotype evolution via chromosome fusion or intercentromeric recombination.</title>
        <authorList>
            <person name="Coelho M.A."/>
            <person name="David-Palma M."/>
            <person name="Shea T."/>
            <person name="Bowers K."/>
            <person name="McGinley-Smith S."/>
            <person name="Mohammad A.W."/>
            <person name="Gnirke A."/>
            <person name="Yurkov A.M."/>
            <person name="Nowrousian M."/>
            <person name="Sun S."/>
            <person name="Cuomo C.A."/>
            <person name="Heitman J."/>
        </authorList>
    </citation>
    <scope>NUCLEOTIDE SEQUENCE</scope>
    <source>
        <strain evidence="4">CBS 10737</strain>
    </source>
</reference>
<feature type="transmembrane region" description="Helical" evidence="2">
    <location>
        <begin position="87"/>
        <end position="105"/>
    </location>
</feature>
<feature type="compositionally biased region" description="Low complexity" evidence="1">
    <location>
        <begin position="7"/>
        <end position="25"/>
    </location>
</feature>
<evidence type="ECO:0000313" key="5">
    <source>
        <dbReference type="Proteomes" id="UP000094020"/>
    </source>
</evidence>
<dbReference type="OrthoDB" id="2573119at2759"/>
<keyword evidence="5" id="KW-1185">Reference proteome</keyword>
<evidence type="ECO:0000256" key="2">
    <source>
        <dbReference type="SAM" id="Phobius"/>
    </source>
</evidence>
<evidence type="ECO:0008006" key="6">
    <source>
        <dbReference type="Google" id="ProtNLM"/>
    </source>
</evidence>
<evidence type="ECO:0000313" key="3">
    <source>
        <dbReference type="EMBL" id="OCF53703.1"/>
    </source>
</evidence>
<organism evidence="3">
    <name type="scientific">Kwoniella pini CBS 10737</name>
    <dbReference type="NCBI Taxonomy" id="1296096"/>
    <lineage>
        <taxon>Eukaryota</taxon>
        <taxon>Fungi</taxon>
        <taxon>Dikarya</taxon>
        <taxon>Basidiomycota</taxon>
        <taxon>Agaricomycotina</taxon>
        <taxon>Tremellomycetes</taxon>
        <taxon>Tremellales</taxon>
        <taxon>Cryptococcaceae</taxon>
        <taxon>Kwoniella</taxon>
    </lineage>
</organism>
<feature type="region of interest" description="Disordered" evidence="1">
    <location>
        <begin position="1"/>
        <end position="25"/>
    </location>
</feature>
<dbReference type="EMBL" id="KI894007">
    <property type="protein sequence ID" value="OCF53703.1"/>
    <property type="molecule type" value="Genomic_DNA"/>
</dbReference>
<dbReference type="AlphaFoldDB" id="A0A1B9IDT5"/>
<name>A0A1B9IDT5_9TREE</name>
<keyword evidence="2" id="KW-0472">Membrane</keyword>
<dbReference type="KEGG" id="kpin:30169378"/>
<accession>A0A1B9IDT5</accession>
<evidence type="ECO:0000313" key="4">
    <source>
        <dbReference type="EMBL" id="WWC66414.1"/>
    </source>
</evidence>